<dbReference type="SUPFAM" id="SSF54695">
    <property type="entry name" value="POZ domain"/>
    <property type="match status" value="1"/>
</dbReference>
<dbReference type="InterPro" id="IPR000210">
    <property type="entry name" value="BTB/POZ_dom"/>
</dbReference>
<gene>
    <name evidence="4" type="ORF">OSB1V03_LOCUS15028</name>
</gene>
<dbReference type="Gene3D" id="3.30.710.10">
    <property type="entry name" value="Potassium Channel Kv1.1, Chain A"/>
    <property type="match status" value="1"/>
</dbReference>
<evidence type="ECO:0000313" key="5">
    <source>
        <dbReference type="Proteomes" id="UP000759131"/>
    </source>
</evidence>
<dbReference type="InterPro" id="IPR009091">
    <property type="entry name" value="RCC1/BLIP-II"/>
</dbReference>
<dbReference type="PROSITE" id="PS50012">
    <property type="entry name" value="RCC1_3"/>
    <property type="match status" value="4"/>
</dbReference>
<dbReference type="InterPro" id="IPR011333">
    <property type="entry name" value="SKP1/BTB/POZ_sf"/>
</dbReference>
<evidence type="ECO:0000259" key="3">
    <source>
        <dbReference type="PROSITE" id="PS50097"/>
    </source>
</evidence>
<dbReference type="PRINTS" id="PR00633">
    <property type="entry name" value="RCCNDNSATION"/>
</dbReference>
<name>A0A7R9L4B1_9ACAR</name>
<dbReference type="InterPro" id="IPR058923">
    <property type="entry name" value="RCC1-like_dom"/>
</dbReference>
<evidence type="ECO:0000313" key="4">
    <source>
        <dbReference type="EMBL" id="CAD7634632.1"/>
    </source>
</evidence>
<feature type="repeat" description="RCC1" evidence="2">
    <location>
        <begin position="47"/>
        <end position="98"/>
    </location>
</feature>
<evidence type="ECO:0000256" key="1">
    <source>
        <dbReference type="ARBA" id="ARBA00022737"/>
    </source>
</evidence>
<dbReference type="AlphaFoldDB" id="A0A7R9L4B1"/>
<dbReference type="PROSITE" id="PS00626">
    <property type="entry name" value="RCC1_2"/>
    <property type="match status" value="2"/>
</dbReference>
<dbReference type="InterPro" id="IPR051625">
    <property type="entry name" value="Signaling_Regulatory_Domain"/>
</dbReference>
<feature type="domain" description="BTB" evidence="3">
    <location>
        <begin position="394"/>
        <end position="459"/>
    </location>
</feature>
<feature type="repeat" description="RCC1" evidence="2">
    <location>
        <begin position="205"/>
        <end position="260"/>
    </location>
</feature>
<feature type="repeat" description="RCC1" evidence="2">
    <location>
        <begin position="99"/>
        <end position="154"/>
    </location>
</feature>
<sequence length="513" mass="57615">MFLHSLRKFPDLCPQPVVTGDDNKLRIKLLAVFGDNGEEVIVVTADDRVYGFGTNRFGRLGLGVNGLIARPQLNATLTGKKIMKICYGLGHCLGLTSGGQCYGWGHNACGQIGIGFVKDISTPQPIKIFSNKLHAKPLIDISCGDNHSLVLTKDGLIYGFGANDRRQCGQTEGEMICTPTKVTINAKFVSICCGRNHSAALTTAESVYLWGSNDCQQLGPEAVAVAGQTYCCPHPLKGANNRIYRHVVCGPDHTIVITPADTIYWYGLSHWTYDQKMTAMDGQHFILGKAYLFMTCIPIDIPIGCSLFDIYAKYCGFDRTFESVLKLIRESIPLMNIRTESDEEIYFSDPDDEEAVRLRTNAGTVDKKSTTCCDPIVDCFQKHLLKAFDNRLDSDLRFKAENKYIYCHKTVLKIRNKEFWRICEQNMFTEREIEINAYSYDTIKAFLMFLYGLRPEVNDQNCRQLLGLAVEYGERRLKDICSDTLVTDPTTKPPIKPLSSFPLFAILSRILYQ</sequence>
<evidence type="ECO:0000256" key="2">
    <source>
        <dbReference type="PROSITE-ProRule" id="PRU00235"/>
    </source>
</evidence>
<proteinExistence type="predicted"/>
<dbReference type="EMBL" id="CAJPIZ010015012">
    <property type="protein sequence ID" value="CAG2115062.1"/>
    <property type="molecule type" value="Genomic_DNA"/>
</dbReference>
<dbReference type="PROSITE" id="PS50097">
    <property type="entry name" value="BTB"/>
    <property type="match status" value="1"/>
</dbReference>
<dbReference type="OrthoDB" id="5981550at2759"/>
<dbReference type="EMBL" id="OC869587">
    <property type="protein sequence ID" value="CAD7634632.1"/>
    <property type="molecule type" value="Genomic_DNA"/>
</dbReference>
<reference evidence="4" key="1">
    <citation type="submission" date="2020-11" db="EMBL/GenBank/DDBJ databases">
        <authorList>
            <person name="Tran Van P."/>
        </authorList>
    </citation>
    <scope>NUCLEOTIDE SEQUENCE</scope>
</reference>
<dbReference type="InterPro" id="IPR000408">
    <property type="entry name" value="Reg_chr_condens"/>
</dbReference>
<dbReference type="Pfam" id="PF25390">
    <property type="entry name" value="WD40_RLD"/>
    <property type="match status" value="1"/>
</dbReference>
<dbReference type="PANTHER" id="PTHR22872">
    <property type="entry name" value="BTK-BINDING PROTEIN-RELATED"/>
    <property type="match status" value="1"/>
</dbReference>
<keyword evidence="5" id="KW-1185">Reference proteome</keyword>
<dbReference type="SMART" id="SM00225">
    <property type="entry name" value="BTB"/>
    <property type="match status" value="1"/>
</dbReference>
<dbReference type="SUPFAM" id="SSF50985">
    <property type="entry name" value="RCC1/BLIP-II"/>
    <property type="match status" value="1"/>
</dbReference>
<feature type="repeat" description="RCC1" evidence="2">
    <location>
        <begin position="155"/>
        <end position="204"/>
    </location>
</feature>
<accession>A0A7R9L4B1</accession>
<dbReference type="Proteomes" id="UP000759131">
    <property type="component" value="Unassembled WGS sequence"/>
</dbReference>
<organism evidence="4">
    <name type="scientific">Medioppia subpectinata</name>
    <dbReference type="NCBI Taxonomy" id="1979941"/>
    <lineage>
        <taxon>Eukaryota</taxon>
        <taxon>Metazoa</taxon>
        <taxon>Ecdysozoa</taxon>
        <taxon>Arthropoda</taxon>
        <taxon>Chelicerata</taxon>
        <taxon>Arachnida</taxon>
        <taxon>Acari</taxon>
        <taxon>Acariformes</taxon>
        <taxon>Sarcoptiformes</taxon>
        <taxon>Oribatida</taxon>
        <taxon>Brachypylina</taxon>
        <taxon>Oppioidea</taxon>
        <taxon>Oppiidae</taxon>
        <taxon>Medioppia</taxon>
    </lineage>
</organism>
<dbReference type="Gene3D" id="2.130.10.30">
    <property type="entry name" value="Regulator of chromosome condensation 1/beta-lactamase-inhibitor protein II"/>
    <property type="match status" value="1"/>
</dbReference>
<keyword evidence="1" id="KW-0677">Repeat</keyword>
<protein>
    <recommendedName>
        <fullName evidence="3">BTB domain-containing protein</fullName>
    </recommendedName>
</protein>
<dbReference type="Pfam" id="PF00651">
    <property type="entry name" value="BTB"/>
    <property type="match status" value="1"/>
</dbReference>